<proteinExistence type="predicted"/>
<accession>A0ABD6B0D0</accession>
<protein>
    <recommendedName>
        <fullName evidence="4">Tail assembly chaperone</fullName>
    </recommendedName>
</protein>
<feature type="region of interest" description="Disordered" evidence="1">
    <location>
        <begin position="1"/>
        <end position="26"/>
    </location>
</feature>
<comment type="caution">
    <text evidence="2">The sequence shown here is derived from an EMBL/GenBank/DDBJ whole genome shotgun (WGS) entry which is preliminary data.</text>
</comment>
<sequence>MASTHSDGSEEQHDDPTPDDAGMVSVDDVIVSRDGDGNVLPEKVYVEELGGHIKARRLTKSARDEYIMPLLSGEDITDGMLADLYETHLVEPDLTNDEGEVTAAFVSEQLDPSMEDGLLYGILLVSDLDEIVDRLRRYPRGDISDEEMDRLKRLDELQSLGGDDEGK</sequence>
<dbReference type="EMBL" id="JBHUDC010000008">
    <property type="protein sequence ID" value="MFD1515116.1"/>
    <property type="molecule type" value="Genomic_DNA"/>
</dbReference>
<reference evidence="2 3" key="1">
    <citation type="journal article" date="2019" name="Int. J. Syst. Evol. Microbiol.">
        <title>The Global Catalogue of Microorganisms (GCM) 10K type strain sequencing project: providing services to taxonomists for standard genome sequencing and annotation.</title>
        <authorList>
            <consortium name="The Broad Institute Genomics Platform"/>
            <consortium name="The Broad Institute Genome Sequencing Center for Infectious Disease"/>
            <person name="Wu L."/>
            <person name="Ma J."/>
        </authorList>
    </citation>
    <scope>NUCLEOTIDE SEQUENCE [LARGE SCALE GENOMIC DNA]</scope>
    <source>
        <strain evidence="2 3">CGMCC 1.12563</strain>
    </source>
</reference>
<evidence type="ECO:0000313" key="2">
    <source>
        <dbReference type="EMBL" id="MFD1515116.1"/>
    </source>
</evidence>
<dbReference type="AlphaFoldDB" id="A0ABD6B0D0"/>
<evidence type="ECO:0008006" key="4">
    <source>
        <dbReference type="Google" id="ProtNLM"/>
    </source>
</evidence>
<organism evidence="2 3">
    <name type="scientific">Halomarina rubra</name>
    <dbReference type="NCBI Taxonomy" id="2071873"/>
    <lineage>
        <taxon>Archaea</taxon>
        <taxon>Methanobacteriati</taxon>
        <taxon>Methanobacteriota</taxon>
        <taxon>Stenosarchaea group</taxon>
        <taxon>Halobacteria</taxon>
        <taxon>Halobacteriales</taxon>
        <taxon>Natronomonadaceae</taxon>
        <taxon>Halomarina</taxon>
    </lineage>
</organism>
<dbReference type="RefSeq" id="WP_250875040.1">
    <property type="nucleotide sequence ID" value="NZ_JALXFV010000008.1"/>
</dbReference>
<name>A0ABD6B0D0_9EURY</name>
<evidence type="ECO:0000256" key="1">
    <source>
        <dbReference type="SAM" id="MobiDB-lite"/>
    </source>
</evidence>
<gene>
    <name evidence="2" type="ORF">ACFSBT_17690</name>
</gene>
<feature type="compositionally biased region" description="Basic and acidic residues" evidence="1">
    <location>
        <begin position="7"/>
        <end position="16"/>
    </location>
</feature>
<dbReference type="Proteomes" id="UP001597187">
    <property type="component" value="Unassembled WGS sequence"/>
</dbReference>
<evidence type="ECO:0000313" key="3">
    <source>
        <dbReference type="Proteomes" id="UP001597187"/>
    </source>
</evidence>
<keyword evidence="3" id="KW-1185">Reference proteome</keyword>